<comment type="caution">
    <text evidence="2">The sequence shown here is derived from an EMBL/GenBank/DDBJ whole genome shotgun (WGS) entry which is preliminary data.</text>
</comment>
<keyword evidence="3" id="KW-1185">Reference proteome</keyword>
<feature type="region of interest" description="Disordered" evidence="1">
    <location>
        <begin position="1"/>
        <end position="20"/>
    </location>
</feature>
<evidence type="ECO:0000313" key="3">
    <source>
        <dbReference type="Proteomes" id="UP001500668"/>
    </source>
</evidence>
<proteinExistence type="predicted"/>
<evidence type="ECO:0000256" key="1">
    <source>
        <dbReference type="SAM" id="MobiDB-lite"/>
    </source>
</evidence>
<feature type="region of interest" description="Disordered" evidence="1">
    <location>
        <begin position="200"/>
        <end position="237"/>
    </location>
</feature>
<evidence type="ECO:0000313" key="2">
    <source>
        <dbReference type="EMBL" id="GAA0587853.1"/>
    </source>
</evidence>
<feature type="compositionally biased region" description="Basic and acidic residues" evidence="1">
    <location>
        <begin position="202"/>
        <end position="223"/>
    </location>
</feature>
<dbReference type="EMBL" id="BAAACA010000009">
    <property type="protein sequence ID" value="GAA0587853.1"/>
    <property type="molecule type" value="Genomic_DNA"/>
</dbReference>
<reference evidence="2 3" key="1">
    <citation type="journal article" date="2019" name="Int. J. Syst. Evol. Microbiol.">
        <title>The Global Catalogue of Microorganisms (GCM) 10K type strain sequencing project: providing services to taxonomists for standard genome sequencing and annotation.</title>
        <authorList>
            <consortium name="The Broad Institute Genomics Platform"/>
            <consortium name="The Broad Institute Genome Sequencing Center for Infectious Disease"/>
            <person name="Wu L."/>
            <person name="Ma J."/>
        </authorList>
    </citation>
    <scope>NUCLEOTIDE SEQUENCE [LARGE SCALE GENOMIC DNA]</scope>
    <source>
        <strain evidence="2 3">JCM 5067</strain>
    </source>
</reference>
<gene>
    <name evidence="2" type="ORF">GCM10010394_16240</name>
</gene>
<name>A0ABN1FCE5_9ACTN</name>
<organism evidence="2 3">
    <name type="scientific">Streptomyces crystallinus</name>
    <dbReference type="NCBI Taxonomy" id="68191"/>
    <lineage>
        <taxon>Bacteria</taxon>
        <taxon>Bacillati</taxon>
        <taxon>Actinomycetota</taxon>
        <taxon>Actinomycetes</taxon>
        <taxon>Kitasatosporales</taxon>
        <taxon>Streptomycetaceae</taxon>
        <taxon>Streptomyces</taxon>
    </lineage>
</organism>
<sequence length="247" mass="24156">MSGVTGRGARLAPDAAERRRGTALEGAGRALAARWRVGRGLGEVGVRGSTGIGVAGVGGTDVNAGVGDGMAGVVNRWIGAGVVDVRLCVWLPARVGAGCRSPRGRVSVGAEVRGAPRGERRVGVVAATDGTGVAVAGAGAGAAGAGAASGTACAAGRMSAGFDGMGAPRPIRGVEVLRWTGWVEAAPREGWVATAGAVAGAGRERETAPGSDRWTEGVAEKEAAPAPPDVGLVGPVSGSVLGRAVER</sequence>
<dbReference type="Proteomes" id="UP001500668">
    <property type="component" value="Unassembled WGS sequence"/>
</dbReference>
<protein>
    <submittedName>
        <fullName evidence="2">Uncharacterized protein</fullName>
    </submittedName>
</protein>
<accession>A0ABN1FCE5</accession>